<dbReference type="EMBL" id="VCAU01000143">
    <property type="protein sequence ID" value="KAF9883892.1"/>
    <property type="molecule type" value="Genomic_DNA"/>
</dbReference>
<feature type="transmembrane region" description="Helical" evidence="6">
    <location>
        <begin position="123"/>
        <end position="143"/>
    </location>
</feature>
<dbReference type="PANTHER" id="PTHR43791">
    <property type="entry name" value="PERMEASE-RELATED"/>
    <property type="match status" value="1"/>
</dbReference>
<dbReference type="InterPro" id="IPR036259">
    <property type="entry name" value="MFS_trans_sf"/>
</dbReference>
<feature type="transmembrane region" description="Helical" evidence="6">
    <location>
        <begin position="220"/>
        <end position="245"/>
    </location>
</feature>
<reference evidence="7" key="1">
    <citation type="journal article" date="2019" name="Beilstein J. Org. Chem.">
        <title>Nanangenines: drimane sesquiterpenoids as the dominant metabolite cohort of a novel Australian fungus, Aspergillus nanangensis.</title>
        <authorList>
            <person name="Lacey H.J."/>
            <person name="Gilchrist C.L.M."/>
            <person name="Crombie A."/>
            <person name="Kalaitzis J.A."/>
            <person name="Vuong D."/>
            <person name="Rutledge P.J."/>
            <person name="Turner P."/>
            <person name="Pitt J.I."/>
            <person name="Lacey E."/>
            <person name="Chooi Y.H."/>
            <person name="Piggott A.M."/>
        </authorList>
    </citation>
    <scope>NUCLEOTIDE SEQUENCE</scope>
    <source>
        <strain evidence="7">MST-FP2251</strain>
    </source>
</reference>
<evidence type="ECO:0000313" key="8">
    <source>
        <dbReference type="Proteomes" id="UP001194746"/>
    </source>
</evidence>
<name>A0AAD4CDS5_ASPNN</name>
<dbReference type="Proteomes" id="UP001194746">
    <property type="component" value="Unassembled WGS sequence"/>
</dbReference>
<evidence type="ECO:0000256" key="5">
    <source>
        <dbReference type="ARBA" id="ARBA00023136"/>
    </source>
</evidence>
<reference evidence="7" key="2">
    <citation type="submission" date="2020-02" db="EMBL/GenBank/DDBJ databases">
        <authorList>
            <person name="Gilchrist C.L.M."/>
            <person name="Chooi Y.-H."/>
        </authorList>
    </citation>
    <scope>NUCLEOTIDE SEQUENCE</scope>
    <source>
        <strain evidence="7">MST-FP2251</strain>
    </source>
</reference>
<keyword evidence="4 6" id="KW-1133">Transmembrane helix</keyword>
<organism evidence="7 8">
    <name type="scientific">Aspergillus nanangensis</name>
    <dbReference type="NCBI Taxonomy" id="2582783"/>
    <lineage>
        <taxon>Eukaryota</taxon>
        <taxon>Fungi</taxon>
        <taxon>Dikarya</taxon>
        <taxon>Ascomycota</taxon>
        <taxon>Pezizomycotina</taxon>
        <taxon>Eurotiomycetes</taxon>
        <taxon>Eurotiomycetidae</taxon>
        <taxon>Eurotiales</taxon>
        <taxon>Aspergillaceae</taxon>
        <taxon>Aspergillus</taxon>
        <taxon>Aspergillus subgen. Circumdati</taxon>
    </lineage>
</organism>
<evidence type="ECO:0000256" key="4">
    <source>
        <dbReference type="ARBA" id="ARBA00022989"/>
    </source>
</evidence>
<keyword evidence="8" id="KW-1185">Reference proteome</keyword>
<dbReference type="PANTHER" id="PTHR43791:SF59">
    <property type="entry name" value="TRANSPORTER, PUTATIVE (AFU_ORTHOLOGUE AFUA_1G06550)-RELATED"/>
    <property type="match status" value="1"/>
</dbReference>
<evidence type="ECO:0000256" key="1">
    <source>
        <dbReference type="ARBA" id="ARBA00004141"/>
    </source>
</evidence>
<keyword evidence="2" id="KW-0813">Transport</keyword>
<feature type="transmembrane region" description="Helical" evidence="6">
    <location>
        <begin position="150"/>
        <end position="172"/>
    </location>
</feature>
<proteinExistence type="predicted"/>
<feature type="transmembrane region" description="Helical" evidence="6">
    <location>
        <begin position="298"/>
        <end position="319"/>
    </location>
</feature>
<dbReference type="GO" id="GO:0022857">
    <property type="term" value="F:transmembrane transporter activity"/>
    <property type="evidence" value="ECO:0007669"/>
    <property type="project" value="InterPro"/>
</dbReference>
<evidence type="ECO:0000256" key="6">
    <source>
        <dbReference type="SAM" id="Phobius"/>
    </source>
</evidence>
<feature type="transmembrane region" description="Helical" evidence="6">
    <location>
        <begin position="91"/>
        <end position="111"/>
    </location>
</feature>
<dbReference type="InterPro" id="IPR011701">
    <property type="entry name" value="MFS"/>
</dbReference>
<accession>A0AAD4CDS5</accession>
<dbReference type="Gene3D" id="1.20.1250.20">
    <property type="entry name" value="MFS general substrate transporter like domains"/>
    <property type="match status" value="1"/>
</dbReference>
<dbReference type="AlphaFoldDB" id="A0AAD4CDS5"/>
<protein>
    <recommendedName>
        <fullName evidence="9">Allantoate permease</fullName>
    </recommendedName>
</protein>
<feature type="transmembrane region" description="Helical" evidence="6">
    <location>
        <begin position="257"/>
        <end position="286"/>
    </location>
</feature>
<evidence type="ECO:0000256" key="2">
    <source>
        <dbReference type="ARBA" id="ARBA00022448"/>
    </source>
</evidence>
<dbReference type="Pfam" id="PF07690">
    <property type="entry name" value="MFS_1"/>
    <property type="match status" value="1"/>
</dbReference>
<comment type="subcellular location">
    <subcellularLocation>
        <location evidence="1">Membrane</location>
        <topology evidence="1">Multi-pass membrane protein</topology>
    </subcellularLocation>
</comment>
<keyword evidence="3 6" id="KW-0812">Transmembrane</keyword>
<sequence length="426" mass="47376">MDDKDKKQPNSANELDIEQADAIALQLSDRKQHDVAPDKATALLVDHQIAFSPSSPEAKCVLRKIDTRIMPLLVAMHAVCRDFKDLAICRFLLGAIEVCTMPVVIMVLGAWYSKGEQVKRVAIWNTSTGWAHLFGGFLAWCIYQADQFRWQALFILYGCMTFTLGLVLYFLLAASPTDATWLTDREKAIALERVRENKTGTEIWKFNPAQLKESFLDIRFYLIFMLLAATGLPNGGLTVFGPSIIAGFGYSTEQSTLLSIAPGAVTIGGLCPLILSCVGVVMMFTIPEKNYAARYGGYVLILLFPISVLFVVTFMTAGVAGSTKKVAFGAVYQIGYTVGNLVGPQTFQPGDAPNYYTAKYTMLAFILLTIILMAALDLTHWYWNHKRDKHEAIHREESDPQLSIVKGDEGFADLTDFQQKSFRYPL</sequence>
<dbReference type="SUPFAM" id="SSF103473">
    <property type="entry name" value="MFS general substrate transporter"/>
    <property type="match status" value="1"/>
</dbReference>
<comment type="caution">
    <text evidence="7">The sequence shown here is derived from an EMBL/GenBank/DDBJ whole genome shotgun (WGS) entry which is preliminary data.</text>
</comment>
<evidence type="ECO:0008006" key="9">
    <source>
        <dbReference type="Google" id="ProtNLM"/>
    </source>
</evidence>
<feature type="transmembrane region" description="Helical" evidence="6">
    <location>
        <begin position="363"/>
        <end position="383"/>
    </location>
</feature>
<evidence type="ECO:0000256" key="3">
    <source>
        <dbReference type="ARBA" id="ARBA00022692"/>
    </source>
</evidence>
<keyword evidence="5 6" id="KW-0472">Membrane</keyword>
<evidence type="ECO:0000313" key="7">
    <source>
        <dbReference type="EMBL" id="KAF9883892.1"/>
    </source>
</evidence>
<dbReference type="GO" id="GO:0016020">
    <property type="term" value="C:membrane"/>
    <property type="evidence" value="ECO:0007669"/>
    <property type="project" value="UniProtKB-SubCell"/>
</dbReference>
<gene>
    <name evidence="7" type="ORF">FE257_002686</name>
</gene>